<dbReference type="GO" id="GO:0000272">
    <property type="term" value="P:polysaccharide catabolic process"/>
    <property type="evidence" value="ECO:0007669"/>
    <property type="project" value="InterPro"/>
</dbReference>
<dbReference type="InterPro" id="IPR045474">
    <property type="entry name" value="GEVED"/>
</dbReference>
<dbReference type="PROSITE" id="PS00018">
    <property type="entry name" value="EF_HAND_1"/>
    <property type="match status" value="1"/>
</dbReference>
<gene>
    <name evidence="5" type="ORF">LF1_24040</name>
</gene>
<dbReference type="Pfam" id="PF20009">
    <property type="entry name" value="GEVED"/>
    <property type="match status" value="1"/>
</dbReference>
<dbReference type="EMBL" id="VRLW01000001">
    <property type="protein sequence ID" value="KAA1259867.1"/>
    <property type="molecule type" value="Genomic_DNA"/>
</dbReference>
<keyword evidence="6" id="KW-1185">Reference proteome</keyword>
<feature type="domain" description="DUF5060" evidence="3">
    <location>
        <begin position="459"/>
        <end position="543"/>
    </location>
</feature>
<evidence type="ECO:0000313" key="5">
    <source>
        <dbReference type="EMBL" id="KAA1259867.1"/>
    </source>
</evidence>
<dbReference type="InterPro" id="IPR018247">
    <property type="entry name" value="EF_Hand_1_Ca_BS"/>
</dbReference>
<feature type="region of interest" description="Disordered" evidence="1">
    <location>
        <begin position="1556"/>
        <end position="1578"/>
    </location>
</feature>
<dbReference type="Gene3D" id="3.20.20.80">
    <property type="entry name" value="Glycosidases"/>
    <property type="match status" value="1"/>
</dbReference>
<evidence type="ECO:0000313" key="6">
    <source>
        <dbReference type="Proteomes" id="UP000322699"/>
    </source>
</evidence>
<dbReference type="InterPro" id="IPR013783">
    <property type="entry name" value="Ig-like_fold"/>
</dbReference>
<feature type="compositionally biased region" description="Polar residues" evidence="1">
    <location>
        <begin position="177"/>
        <end position="189"/>
    </location>
</feature>
<accession>A0A5B1CF96</accession>
<comment type="caution">
    <text evidence="5">The sequence shown here is derived from an EMBL/GenBank/DDBJ whole genome shotgun (WGS) entry which is preliminary data.</text>
</comment>
<dbReference type="Gene3D" id="1.10.1330.10">
    <property type="entry name" value="Dockerin domain"/>
    <property type="match status" value="1"/>
</dbReference>
<evidence type="ECO:0000259" key="2">
    <source>
        <dbReference type="Pfam" id="PF12904"/>
    </source>
</evidence>
<evidence type="ECO:0000259" key="3">
    <source>
        <dbReference type="Pfam" id="PF16586"/>
    </source>
</evidence>
<feature type="domain" description="Putative collagen-binding" evidence="2">
    <location>
        <begin position="967"/>
        <end position="1037"/>
    </location>
</feature>
<dbReference type="InterPro" id="IPR036439">
    <property type="entry name" value="Dockerin_dom_sf"/>
</dbReference>
<feature type="domain" description="GEVED" evidence="4">
    <location>
        <begin position="1612"/>
        <end position="1689"/>
    </location>
</feature>
<dbReference type="Pfam" id="PF16586">
    <property type="entry name" value="DUF5060"/>
    <property type="match status" value="1"/>
</dbReference>
<dbReference type="Proteomes" id="UP000322699">
    <property type="component" value="Unassembled WGS sequence"/>
</dbReference>
<dbReference type="InterPro" id="IPR032260">
    <property type="entry name" value="DUF5060"/>
</dbReference>
<feature type="region of interest" description="Disordered" evidence="1">
    <location>
        <begin position="162"/>
        <end position="193"/>
    </location>
</feature>
<protein>
    <submittedName>
        <fullName evidence="5">Uncharacterized protein</fullName>
    </submittedName>
</protein>
<reference evidence="5 6" key="1">
    <citation type="submission" date="2019-08" db="EMBL/GenBank/DDBJ databases">
        <title>Deep-cultivation of Planctomycetes and their phenomic and genomic characterization uncovers novel biology.</title>
        <authorList>
            <person name="Wiegand S."/>
            <person name="Jogler M."/>
            <person name="Boedeker C."/>
            <person name="Pinto D."/>
            <person name="Vollmers J."/>
            <person name="Rivas-Marin E."/>
            <person name="Kohn T."/>
            <person name="Peeters S.H."/>
            <person name="Heuer A."/>
            <person name="Rast P."/>
            <person name="Oberbeckmann S."/>
            <person name="Bunk B."/>
            <person name="Jeske O."/>
            <person name="Meyerdierks A."/>
            <person name="Storesund J.E."/>
            <person name="Kallscheuer N."/>
            <person name="Luecker S."/>
            <person name="Lage O.M."/>
            <person name="Pohl T."/>
            <person name="Merkel B.J."/>
            <person name="Hornburger P."/>
            <person name="Mueller R.-W."/>
            <person name="Bruemmer F."/>
            <person name="Labrenz M."/>
            <person name="Spormann A.M."/>
            <person name="Op Den Camp H."/>
            <person name="Overmann J."/>
            <person name="Amann R."/>
            <person name="Jetten M.S.M."/>
            <person name="Mascher T."/>
            <person name="Medema M.H."/>
            <person name="Devos D.P."/>
            <person name="Kaster A.-K."/>
            <person name="Ovreas L."/>
            <person name="Rohde M."/>
            <person name="Galperin M.Y."/>
            <person name="Jogler C."/>
        </authorList>
    </citation>
    <scope>NUCLEOTIDE SEQUENCE [LARGE SCALE GENOMIC DNA]</scope>
    <source>
        <strain evidence="5 6">LF1</strain>
    </source>
</reference>
<proteinExistence type="predicted"/>
<dbReference type="Gene3D" id="2.60.40.10">
    <property type="entry name" value="Immunoglobulins"/>
    <property type="match status" value="1"/>
</dbReference>
<dbReference type="Gene3D" id="2.60.40.2700">
    <property type="match status" value="1"/>
</dbReference>
<name>A0A5B1CF96_9BACT</name>
<organism evidence="5 6">
    <name type="scientific">Rubripirellula obstinata</name>
    <dbReference type="NCBI Taxonomy" id="406547"/>
    <lineage>
        <taxon>Bacteria</taxon>
        <taxon>Pseudomonadati</taxon>
        <taxon>Planctomycetota</taxon>
        <taxon>Planctomycetia</taxon>
        <taxon>Pirellulales</taxon>
        <taxon>Pirellulaceae</taxon>
        <taxon>Rubripirellula</taxon>
    </lineage>
</organism>
<evidence type="ECO:0000256" key="1">
    <source>
        <dbReference type="SAM" id="MobiDB-lite"/>
    </source>
</evidence>
<dbReference type="Pfam" id="PF12904">
    <property type="entry name" value="Collagen_bind_2"/>
    <property type="match status" value="1"/>
</dbReference>
<dbReference type="InterPro" id="IPR024749">
    <property type="entry name" value="Collagen-bd_put"/>
</dbReference>
<evidence type="ECO:0000259" key="4">
    <source>
        <dbReference type="Pfam" id="PF20009"/>
    </source>
</evidence>
<sequence>MRRMGDRFTKKNQLSHRNRTQARLRLETLEKRQLLAAEVIAPVSAGLDSAGDPDWKLEYGTPAGSQWIDGSGLEDPTIVETGDPVPAQWPEHVSGNSAQRVSRIRSAPEFNELTFDLGGTFDLSGMVLWNSTEIGPAGLQTDRGFENTVLSYSTDGGATFTGSDTLTWSERNHPDDTSTNQGNNPTSPKTYAPEVQSLPSTVEGVTHVRMVVDNFSAAGADNIVMASEIRFIGEDASPPTPGAYLEAGGLVVMETENTDTVNIGLWQEETQISNYTGDGYLQFFGNTYQNGPPNSPIEYKFRVETPGLYYLHLRSAKENSADPTRNDISNDIYVRVEGDYTAGSGPHDSHLDNASLSLLQSDTKFFGGGLNTFRWDSGAQLDPGGHANKRVALYNFKAGEEYTLVVSGRSKFYSIDRIVFRHEDTPVNLAQNLNTPESQRAAGEDLIDGNGDVQISGELKQWHNTTLTLDGPGASETGAVNPFTQYRMNVTFTHPASGLTYTVPGYFAADGDAANTGATSGNKWRAHLSADEVGLWNYSISFRTGNNVSVNDSPTGGFALAPYDGITGSFTIGATDKTGDDFRGKGRLEYVGEHYLQFAGTGEYFIKQGPDAPENLLSYEDFDGPFKTDGEYNRGAFPNEAASIKSWQPHQQDWNAGDPSWDGGKGTELIGALNYLASEDLNSVSFLTMNIIGDDKNVFPYLDYDERFRMDVSRLDQWGIVFEHGTEKGLHLHFKTQETENDQLLDGGDLGPERKLYYRELIARYSHNLAMNWNLGEETTNTVQQARDFAEYFYDNDPYRHNVVLHSYPAQKEQRYGDLLGNQSELTGLSLQTSKPDFREVHDDTVEWVNRSAATGKKWVVAVDEPGDARASLRPDADPGNSHVDGRKNALWGTLMAGGAGNEWYFGYDYAHSDLTAEDFRSRDNWWDYTRYAKSFFEDFDIPFWDMVNDNSISTASDDYGFYQEGEVYTVYLKDGGTTSLDLSAAPAGETFNVKWFDPRNGGVLQDGSVTQVVSGGSPVSLGLPPNTPGQDWAILVTSEFFVPSVDIDGVYLVNADNDSDIVTMTDGMVINFATLDSASLNIRATTDGPAGSVGFELTGATTHSQSETVAPYALFGDESGDYNAGSLSVGQHTLVVTPYSEANLGGTAGDSVTIHFVVSDGNTNSPPTGSVTIAGTLTENQTLTASNTLVDADGLGAISYQWQRDGVNISGATSSTYSLGAADVGSLISVVAGYTDGSGKLEQVSSAVAQPATYSFAARTDFPVLDAGQVDYYADFGNDALGINAAIIANRAGFARASHTFTGDSGVYPVRITTLTEEDGESTYRLLVNGTVVGTYQNPYIGPGSALDLQPNQHVWNNVALSNGDTISIESNADTNGEIPEGDGTAWARGRWRSLELFTGVGPVVADNSDPSINGLFLLNADSDNDIVSLTDGSTISSATLGTTNLNVRATTTKPVGSVGFELTGVVTRSQAETISPYALFGDAAGDFNAGALPVGQYTLVVTPYSAGGLGGTAYTTTTVNFEIVDADLDFGDAPLSYGTLVADDGARHAAIGPQLGATRDSESDGTVSAGANGDGNDEDGVMFGGIGVNNLIAAVNVEFGNVNEVGTAKVDAWIDFNRNGAFELEEKILDDITVNQAMQTINYDIPRDLPGGITVGDAYARVRISTAGELGPTGFAADGEVEDYVVTIAEPPKVESIEINAGSSQRSLVNSIKVTFDQVVDIDTENGNPFQLIYDDENGETVAIQAPLIGQTGEKTTVELTFDPSTSYVTDFGSLKDGHYRLTIDPSLVTASDVQLDGNGDGIAGDAYVMTASDGLYRKYGDADGTDSVGLTDFATFRSVFGTLSDDPHALSGLDADGDGEIGLTDFAAFRANFGN</sequence>